<organism evidence="3 4">
    <name type="scientific">Rhodotorula taiwanensis</name>
    <dbReference type="NCBI Taxonomy" id="741276"/>
    <lineage>
        <taxon>Eukaryota</taxon>
        <taxon>Fungi</taxon>
        <taxon>Dikarya</taxon>
        <taxon>Basidiomycota</taxon>
        <taxon>Pucciniomycotina</taxon>
        <taxon>Microbotryomycetes</taxon>
        <taxon>Sporidiobolales</taxon>
        <taxon>Sporidiobolaceae</taxon>
        <taxon>Rhodotorula</taxon>
    </lineage>
</organism>
<feature type="domain" description="Protein CPL1-like" evidence="2">
    <location>
        <begin position="431"/>
        <end position="489"/>
    </location>
</feature>
<comment type="caution">
    <text evidence="3">The sequence shown here is derived from an EMBL/GenBank/DDBJ whole genome shotgun (WGS) entry which is preliminary data.</text>
</comment>
<reference evidence="3 4" key="1">
    <citation type="journal article" date="2018" name="Front. Microbiol.">
        <title>Prospects for Fungal Bioremediation of Acidic Radioactive Waste Sites: Characterization and Genome Sequence of Rhodotorula taiwanensis MD1149.</title>
        <authorList>
            <person name="Tkavc R."/>
            <person name="Matrosova V.Y."/>
            <person name="Grichenko O.E."/>
            <person name="Gostincar C."/>
            <person name="Volpe R.P."/>
            <person name="Klimenkova P."/>
            <person name="Gaidamakova E.K."/>
            <person name="Zhou C.E."/>
            <person name="Stewart B.J."/>
            <person name="Lyman M.G."/>
            <person name="Malfatti S.A."/>
            <person name="Rubinfeld B."/>
            <person name="Courtot M."/>
            <person name="Singh J."/>
            <person name="Dalgard C.L."/>
            <person name="Hamilton T."/>
            <person name="Frey K.G."/>
            <person name="Gunde-Cimerman N."/>
            <person name="Dugan L."/>
            <person name="Daly M.J."/>
        </authorList>
    </citation>
    <scope>NUCLEOTIDE SEQUENCE [LARGE SCALE GENOMIC DNA]</scope>
    <source>
        <strain evidence="3 4">MD1149</strain>
    </source>
</reference>
<evidence type="ECO:0000313" key="3">
    <source>
        <dbReference type="EMBL" id="POY76291.1"/>
    </source>
</evidence>
<feature type="region of interest" description="Disordered" evidence="1">
    <location>
        <begin position="495"/>
        <end position="516"/>
    </location>
</feature>
<dbReference type="PANTHER" id="PTHR35192">
    <property type="entry name" value="PROTEIN, PUTATIVE-RELATED"/>
    <property type="match status" value="1"/>
</dbReference>
<protein>
    <recommendedName>
        <fullName evidence="2">Protein CPL1-like domain-containing protein</fullName>
    </recommendedName>
</protein>
<evidence type="ECO:0000256" key="1">
    <source>
        <dbReference type="SAM" id="MobiDB-lite"/>
    </source>
</evidence>
<evidence type="ECO:0000313" key="4">
    <source>
        <dbReference type="Proteomes" id="UP000237144"/>
    </source>
</evidence>
<proteinExistence type="predicted"/>
<accession>A0A2S5BHP8</accession>
<dbReference type="AlphaFoldDB" id="A0A2S5BHP8"/>
<dbReference type="InterPro" id="IPR048661">
    <property type="entry name" value="CPL1-like"/>
</dbReference>
<keyword evidence="4" id="KW-1185">Reference proteome</keyword>
<dbReference type="OrthoDB" id="439917at2759"/>
<dbReference type="PANTHER" id="PTHR35192:SF2">
    <property type="entry name" value="APPLE DOMAIN-CONTAINING PROTEIN"/>
    <property type="match status" value="1"/>
</dbReference>
<sequence length="535" mass="54504">MGNGQSSSIFCGNQICLGSLDPNGSGLKCISGQFCGAATCDPGYTINLNTGLCVNLAVDPLNCGSPSNACATSWPNASPGAQCLGGLCLPSSCIAPYQLSTTSRACVSTNTDKANCGAVNKPCPSSYAFGGASSCQGGVCTTTCNAGYGFDSTYQICRPTIGDVTNCGSVRNVCQIQYATQQTCPTGICLASACASGYLLSADATACIAIDINTNVNNCGGLNKACAVSGASSQRCVSGQCQATACLSGLTLSSSGACIDLTSSVSNCGGLNRACAVSGASSQRCVSGQCQATACIFGLTLTSAFACVDLNTSLDNCGTLGFSCTFSPAGASGACILGSCIVTSCPTPKYTLVNGACKLAPSGRARAKRDTWAIYHPFMRDALAGNVARTLCPSGEEACPIEGSSTFDKALALYKSDPAEMKAFFALQGGYECLDTTEALESCGGCASTGAGRDCTAIPHVGSTACQASTCLILSCAPGYRRSITGDRCLRVKRRKTAQHGREDPSANATTATRHRHYSKRSQFVLLGDSVRKHP</sequence>
<evidence type="ECO:0000259" key="2">
    <source>
        <dbReference type="Pfam" id="PF21671"/>
    </source>
</evidence>
<dbReference type="InterPro" id="IPR038955">
    <property type="entry name" value="PriA/CPL1_fungi"/>
</dbReference>
<gene>
    <name evidence="3" type="ORF">BMF94_0486</name>
</gene>
<dbReference type="EMBL" id="PJQD01000005">
    <property type="protein sequence ID" value="POY76291.1"/>
    <property type="molecule type" value="Genomic_DNA"/>
</dbReference>
<dbReference type="Proteomes" id="UP000237144">
    <property type="component" value="Unassembled WGS sequence"/>
</dbReference>
<dbReference type="Pfam" id="PF21671">
    <property type="entry name" value="CPL1-like"/>
    <property type="match status" value="1"/>
</dbReference>
<name>A0A2S5BHP8_9BASI</name>